<feature type="compositionally biased region" description="Low complexity" evidence="1">
    <location>
        <begin position="317"/>
        <end position="339"/>
    </location>
</feature>
<dbReference type="GO" id="GO:0038203">
    <property type="term" value="P:TORC2 signaling"/>
    <property type="evidence" value="ECO:0007669"/>
    <property type="project" value="TreeGrafter"/>
</dbReference>
<feature type="compositionally biased region" description="Polar residues" evidence="1">
    <location>
        <begin position="288"/>
        <end position="297"/>
    </location>
</feature>
<evidence type="ECO:0000313" key="3">
    <source>
        <dbReference type="Proteomes" id="UP001213623"/>
    </source>
</evidence>
<name>A0AAF0J2F3_9BASI</name>
<dbReference type="PANTHER" id="PTHR32428">
    <property type="entry name" value="TARGET OF RAPAMYCIN COMPLEX 2 SUBUNIT BIT61-RELATED"/>
    <property type="match status" value="1"/>
</dbReference>
<dbReference type="Pfam" id="PF08539">
    <property type="entry name" value="HbrB"/>
    <property type="match status" value="1"/>
</dbReference>
<feature type="region of interest" description="Disordered" evidence="1">
    <location>
        <begin position="312"/>
        <end position="339"/>
    </location>
</feature>
<evidence type="ECO:0000313" key="2">
    <source>
        <dbReference type="EMBL" id="WFD26962.1"/>
    </source>
</evidence>
<accession>A0AAF0J2F3</accession>
<reference evidence="2" key="1">
    <citation type="submission" date="2023-03" db="EMBL/GenBank/DDBJ databases">
        <title>Mating type loci evolution in Malassezia.</title>
        <authorList>
            <person name="Coelho M.A."/>
        </authorList>
    </citation>
    <scope>NUCLEOTIDE SEQUENCE</scope>
    <source>
        <strain evidence="2">CBS 9557</strain>
    </source>
</reference>
<dbReference type="InterPro" id="IPR013745">
    <property type="entry name" value="Bit61/PRR5"/>
</dbReference>
<organism evidence="2 3">
    <name type="scientific">Malassezia nana</name>
    <dbReference type="NCBI Taxonomy" id="180528"/>
    <lineage>
        <taxon>Eukaryota</taxon>
        <taxon>Fungi</taxon>
        <taxon>Dikarya</taxon>
        <taxon>Basidiomycota</taxon>
        <taxon>Ustilaginomycotina</taxon>
        <taxon>Malasseziomycetes</taxon>
        <taxon>Malasseziales</taxon>
        <taxon>Malasseziaceae</taxon>
        <taxon>Malassezia</taxon>
    </lineage>
</organism>
<keyword evidence="3" id="KW-1185">Reference proteome</keyword>
<feature type="region of interest" description="Disordered" evidence="1">
    <location>
        <begin position="508"/>
        <end position="529"/>
    </location>
</feature>
<dbReference type="GO" id="GO:0031932">
    <property type="term" value="C:TORC2 complex"/>
    <property type="evidence" value="ECO:0007669"/>
    <property type="project" value="TreeGrafter"/>
</dbReference>
<dbReference type="AlphaFoldDB" id="A0AAF0J2F3"/>
<protein>
    <recommendedName>
        <fullName evidence="4">HbrB-like protein</fullName>
    </recommendedName>
</protein>
<dbReference type="Proteomes" id="UP001213623">
    <property type="component" value="Chromosome 3"/>
</dbReference>
<sequence>MPSGSLLASVLSATPWDSVYSAPDPISNLTSDKIVEPHVTPLLSEPFASDVGGEAGSAHLALPYESPDMPRLQKAHHGVPVAEKDDLEGHPTTLRTVQDRSMTIHTSPLLPAAFHQIYMDMTENSQGQERLQVRVCTLCESGHLHPTPLQLPRGMASPSHLPEAEPMLPSISRFSLHTHDTPEASYLPSSATVKSEGVRSLLSGTNPHRTRPMDSVLPLSYLHHRDSQPRPQSASQTPKSLQVYDMSTMLRSIEKWDPVVEWPDAMDGSEMTASPLHARPSEVGPLSGSRSSSRNLQTPTLHLRTELSTSAPSLMPLSLRSNSVSTPSSSSFPRSDTPSTFSNVSAFAQSLLGHFPSSASLVSSSSMVTNPSASQPQSLWQSICVRLLPLFYDQVGDLRIESISETMDTYVRSLFERDPEQAPALLEDHLQKLISTGLMGVTMQLQQSVGTQQARELVRVWLHYYDTVLPYIHASMLPLETKLQSWHLSSRILSRPGNRLRTLIAPEDEEDALPTSEQHASAKDETPGGAVPPVLDVRRVLLLAFRDQVVLPVSDWLYSLTTRVDAEPWDATTSLRSRLTQMVHILSCLYTQDGAQERIERLSRALADPLPCTSSRLSIQTSTPSFVGLSLQPSPVSPLPTHVCKNQLLDSPTLGIPM</sequence>
<evidence type="ECO:0008006" key="4">
    <source>
        <dbReference type="Google" id="ProtNLM"/>
    </source>
</evidence>
<feature type="region of interest" description="Disordered" evidence="1">
    <location>
        <begin position="266"/>
        <end position="297"/>
    </location>
</feature>
<evidence type="ECO:0000256" key="1">
    <source>
        <dbReference type="SAM" id="MobiDB-lite"/>
    </source>
</evidence>
<dbReference type="EMBL" id="CP119894">
    <property type="protein sequence ID" value="WFD26962.1"/>
    <property type="molecule type" value="Genomic_DNA"/>
</dbReference>
<gene>
    <name evidence="2" type="ORF">MNAN1_001951</name>
</gene>
<proteinExistence type="predicted"/>
<dbReference type="PANTHER" id="PTHR32428:SF2">
    <property type="entry name" value="TARGET OF RAPAMYCIN COMPLEX 2 SUBUNIT BIT61-RELATED"/>
    <property type="match status" value="1"/>
</dbReference>